<dbReference type="PROSITE" id="PS50819">
    <property type="entry name" value="INTEIN_ENDONUCLEASE"/>
    <property type="match status" value="1"/>
</dbReference>
<dbReference type="GO" id="GO:0016539">
    <property type="term" value="P:intein-mediated protein splicing"/>
    <property type="evidence" value="ECO:0007669"/>
    <property type="project" value="InterPro"/>
</dbReference>
<accession>A0A1G2F7U3</accession>
<dbReference type="EMBL" id="MHMV01000042">
    <property type="protein sequence ID" value="OGZ33688.1"/>
    <property type="molecule type" value="Genomic_DNA"/>
</dbReference>
<proteinExistence type="predicted"/>
<sequence>MGMIVLWYMAGKKAPWNKGFNKFNHPSIQKISCTLAAKPRSNFYFWQIKHRSKYRAIEKNKDLAELLGVILGDGNIEVFPRTERLTVSCNSKNRGFINRYKDIIEKIFGKKVKCTKFKNSNCVRISIYQKLISERMGIPTGNRNKLKFKIPEWILKNKKFLICYLRGLFEAEGSFCVHKPTGTYKLFFCNQNKSLLENVYSSLILLGFHPNKSGYKIQISKKEEIYKAKNLIKFRQYCNTCGVV</sequence>
<dbReference type="AlphaFoldDB" id="A0A1G2F7U3"/>
<evidence type="ECO:0000259" key="1">
    <source>
        <dbReference type="PROSITE" id="PS50819"/>
    </source>
</evidence>
<feature type="domain" description="DOD-type homing endonuclease" evidence="1">
    <location>
        <begin position="66"/>
        <end position="208"/>
    </location>
</feature>
<reference evidence="2 3" key="1">
    <citation type="journal article" date="2016" name="Nat. Commun.">
        <title>Thousands of microbial genomes shed light on interconnected biogeochemical processes in an aquifer system.</title>
        <authorList>
            <person name="Anantharaman K."/>
            <person name="Brown C.T."/>
            <person name="Hug L.A."/>
            <person name="Sharon I."/>
            <person name="Castelle C.J."/>
            <person name="Probst A.J."/>
            <person name="Thomas B.C."/>
            <person name="Singh A."/>
            <person name="Wilkins M.J."/>
            <person name="Karaoz U."/>
            <person name="Brodie E.L."/>
            <person name="Williams K.H."/>
            <person name="Hubbard S.S."/>
            <person name="Banfield J.F."/>
        </authorList>
    </citation>
    <scope>NUCLEOTIDE SEQUENCE [LARGE SCALE GENOMIC DNA]</scope>
</reference>
<dbReference type="GO" id="GO:0004519">
    <property type="term" value="F:endonuclease activity"/>
    <property type="evidence" value="ECO:0007669"/>
    <property type="project" value="InterPro"/>
</dbReference>
<dbReference type="Pfam" id="PF14528">
    <property type="entry name" value="LAGLIDADG_3"/>
    <property type="match status" value="1"/>
</dbReference>
<evidence type="ECO:0000313" key="2">
    <source>
        <dbReference type="EMBL" id="OGZ33688.1"/>
    </source>
</evidence>
<organism evidence="2 3">
    <name type="scientific">Candidatus Portnoybacteria bacterium RBG_13_41_18</name>
    <dbReference type="NCBI Taxonomy" id="1801991"/>
    <lineage>
        <taxon>Bacteria</taxon>
        <taxon>Candidatus Portnoyibacteriota</taxon>
    </lineage>
</organism>
<protein>
    <recommendedName>
        <fullName evidence="1">DOD-type homing endonuclease domain-containing protein</fullName>
    </recommendedName>
</protein>
<dbReference type="PRINTS" id="PR00379">
    <property type="entry name" value="INTEIN"/>
</dbReference>
<name>A0A1G2F7U3_9BACT</name>
<dbReference type="Gene3D" id="3.10.28.10">
    <property type="entry name" value="Homing endonucleases"/>
    <property type="match status" value="1"/>
</dbReference>
<dbReference type="InterPro" id="IPR027434">
    <property type="entry name" value="Homing_endonucl"/>
</dbReference>
<comment type="caution">
    <text evidence="2">The sequence shown here is derived from an EMBL/GenBank/DDBJ whole genome shotgun (WGS) entry which is preliminary data.</text>
</comment>
<evidence type="ECO:0000313" key="3">
    <source>
        <dbReference type="Proteomes" id="UP000177725"/>
    </source>
</evidence>
<dbReference type="InterPro" id="IPR004860">
    <property type="entry name" value="LAGLIDADG_dom"/>
</dbReference>
<gene>
    <name evidence="2" type="ORF">A2174_00705</name>
</gene>
<dbReference type="Proteomes" id="UP000177725">
    <property type="component" value="Unassembled WGS sequence"/>
</dbReference>
<dbReference type="SUPFAM" id="SSF55608">
    <property type="entry name" value="Homing endonucleases"/>
    <property type="match status" value="1"/>
</dbReference>
<dbReference type="InterPro" id="IPR006142">
    <property type="entry name" value="INTEIN"/>
</dbReference>
<dbReference type="InterPro" id="IPR004042">
    <property type="entry name" value="Intein_endonuc_central"/>
</dbReference>